<protein>
    <submittedName>
        <fullName evidence="2">Membrane protein, putative</fullName>
    </submittedName>
</protein>
<comment type="caution">
    <text evidence="2">The sequence shown here is derived from an EMBL/GenBank/DDBJ whole genome shotgun (WGS) entry which is preliminary data.</text>
</comment>
<name>A1ZYC2_MICM2</name>
<dbReference type="AlphaFoldDB" id="A1ZYC2"/>
<feature type="transmembrane region" description="Helical" evidence="1">
    <location>
        <begin position="143"/>
        <end position="163"/>
    </location>
</feature>
<feature type="transmembrane region" description="Helical" evidence="1">
    <location>
        <begin position="84"/>
        <end position="104"/>
    </location>
</feature>
<feature type="transmembrane region" description="Helical" evidence="1">
    <location>
        <begin position="20"/>
        <end position="39"/>
    </location>
</feature>
<evidence type="ECO:0000256" key="1">
    <source>
        <dbReference type="SAM" id="Phobius"/>
    </source>
</evidence>
<sequence>MNALSKTWNSPKATQNATFWWSTLTICVFSRIFTAIYYIEDVDSLRFALAIKDYNLATYQPHFPAYPVYCFIVKIFYAITGGKLAFSFTVTGGLSLFGVIYFITKIYQLLFPAMKQASKIWIVLLVLLNPFLWLMSNRYMPDLMGLTFLLACVYLFMKAWLAFEAPLPGQNEHDHTPTDKNTPNTDESLGEVVNRIKSYSHEERKLRYAAYKPYYLWAFYLVMGLLIGVRLSYLPLLLVPAILLVLNFFRRLPQLLFFGGLGVAVWFIPLLIDTGGWEALLQIAQKHLDGHFNEWGGTVKTESGYWVRVVRIFQYTWADGLGAYWLDRHWLGIPFSLLIYLGFRNYKKLWAKSTDFPKDQKMPSEIRERIVLRSIINLSIFAYLLWIFFFQNVLYKARHIMPFIPFIVARIAIGIGQNRDLSAGMAVLMLPLYMFITFTLVGQHRKPTAIAQVKNYMVSQDKPQNILYAPELVAFYLKRQHDWKLKFVYADKPNSVQLIKQAKVQLKGGKVYSLIDLNKDLHQPVKGKAFYHNPYVNRMWSELKVYEYK</sequence>
<feature type="transmembrane region" description="Helical" evidence="1">
    <location>
        <begin position="116"/>
        <end position="136"/>
    </location>
</feature>
<feature type="transmembrane region" description="Helical" evidence="1">
    <location>
        <begin position="255"/>
        <end position="272"/>
    </location>
</feature>
<keyword evidence="1" id="KW-0472">Membrane</keyword>
<reference evidence="2 3" key="1">
    <citation type="submission" date="2007-01" db="EMBL/GenBank/DDBJ databases">
        <authorList>
            <person name="Haygood M."/>
            <person name="Podell S."/>
            <person name="Anderson C."/>
            <person name="Hopkinson B."/>
            <person name="Roe K."/>
            <person name="Barbeau K."/>
            <person name="Gaasterland T."/>
            <person name="Ferriera S."/>
            <person name="Johnson J."/>
            <person name="Kravitz S."/>
            <person name="Beeson K."/>
            <person name="Sutton G."/>
            <person name="Rogers Y.-H."/>
            <person name="Friedman R."/>
            <person name="Frazier M."/>
            <person name="Venter J.C."/>
        </authorList>
    </citation>
    <scope>NUCLEOTIDE SEQUENCE [LARGE SCALE GENOMIC DNA]</scope>
    <source>
        <strain evidence="2 3">ATCC 23134</strain>
    </source>
</reference>
<evidence type="ECO:0000313" key="3">
    <source>
        <dbReference type="Proteomes" id="UP000004095"/>
    </source>
</evidence>
<keyword evidence="3" id="KW-1185">Reference proteome</keyword>
<feature type="transmembrane region" description="Helical" evidence="1">
    <location>
        <begin position="397"/>
        <end position="416"/>
    </location>
</feature>
<evidence type="ECO:0000313" key="2">
    <source>
        <dbReference type="EMBL" id="EAY24595.1"/>
    </source>
</evidence>
<dbReference type="Proteomes" id="UP000004095">
    <property type="component" value="Unassembled WGS sequence"/>
</dbReference>
<feature type="transmembrane region" description="Helical" evidence="1">
    <location>
        <begin position="423"/>
        <end position="442"/>
    </location>
</feature>
<gene>
    <name evidence="2" type="ORF">M23134_07706</name>
</gene>
<dbReference type="eggNOG" id="COG1807">
    <property type="taxonomic scope" value="Bacteria"/>
</dbReference>
<feature type="transmembrane region" description="Helical" evidence="1">
    <location>
        <begin position="323"/>
        <end position="343"/>
    </location>
</feature>
<keyword evidence="1" id="KW-1133">Transmembrane helix</keyword>
<proteinExistence type="predicted"/>
<accession>A1ZYC2</accession>
<feature type="transmembrane region" description="Helical" evidence="1">
    <location>
        <begin position="370"/>
        <end position="391"/>
    </location>
</feature>
<keyword evidence="1" id="KW-0812">Transmembrane</keyword>
<organism evidence="2 3">
    <name type="scientific">Microscilla marina ATCC 23134</name>
    <dbReference type="NCBI Taxonomy" id="313606"/>
    <lineage>
        <taxon>Bacteria</taxon>
        <taxon>Pseudomonadati</taxon>
        <taxon>Bacteroidota</taxon>
        <taxon>Cytophagia</taxon>
        <taxon>Cytophagales</taxon>
        <taxon>Microscillaceae</taxon>
        <taxon>Microscilla</taxon>
    </lineage>
</organism>
<feature type="transmembrane region" description="Helical" evidence="1">
    <location>
        <begin position="214"/>
        <end position="243"/>
    </location>
</feature>
<dbReference type="EMBL" id="AAWS01000065">
    <property type="protein sequence ID" value="EAY24595.1"/>
    <property type="molecule type" value="Genomic_DNA"/>
</dbReference>